<name>A0AAD5UGT8_9FUNG</name>
<evidence type="ECO:0000313" key="2">
    <source>
        <dbReference type="EMBL" id="KAJ3257299.1"/>
    </source>
</evidence>
<reference evidence="2" key="1">
    <citation type="submission" date="2020-05" db="EMBL/GenBank/DDBJ databases">
        <title>Phylogenomic resolution of chytrid fungi.</title>
        <authorList>
            <person name="Stajich J.E."/>
            <person name="Amses K."/>
            <person name="Simmons R."/>
            <person name="Seto K."/>
            <person name="Myers J."/>
            <person name="Bonds A."/>
            <person name="Quandt C.A."/>
            <person name="Barry K."/>
            <person name="Liu P."/>
            <person name="Grigoriev I."/>
            <person name="Longcore J.E."/>
            <person name="James T.Y."/>
        </authorList>
    </citation>
    <scope>NUCLEOTIDE SEQUENCE</scope>
    <source>
        <strain evidence="2">PLAUS21</strain>
    </source>
</reference>
<evidence type="ECO:0000313" key="3">
    <source>
        <dbReference type="Proteomes" id="UP001210925"/>
    </source>
</evidence>
<sequence length="77" mass="8765">METGLIAAGLGGLNYVVGLQMKPLQVEMHELKNKLIELEQRNAKSFEKLEKLLTPLIVQVQVNKERYEDLNKKVSSK</sequence>
<keyword evidence="1" id="KW-0175">Coiled coil</keyword>
<dbReference type="Proteomes" id="UP001210925">
    <property type="component" value="Unassembled WGS sequence"/>
</dbReference>
<feature type="coiled-coil region" evidence="1">
    <location>
        <begin position="21"/>
        <end position="48"/>
    </location>
</feature>
<evidence type="ECO:0000256" key="1">
    <source>
        <dbReference type="SAM" id="Coils"/>
    </source>
</evidence>
<protein>
    <submittedName>
        <fullName evidence="2">Uncharacterized protein</fullName>
    </submittedName>
</protein>
<organism evidence="2 3">
    <name type="scientific">Boothiomyces macroporosus</name>
    <dbReference type="NCBI Taxonomy" id="261099"/>
    <lineage>
        <taxon>Eukaryota</taxon>
        <taxon>Fungi</taxon>
        <taxon>Fungi incertae sedis</taxon>
        <taxon>Chytridiomycota</taxon>
        <taxon>Chytridiomycota incertae sedis</taxon>
        <taxon>Chytridiomycetes</taxon>
        <taxon>Rhizophydiales</taxon>
        <taxon>Terramycetaceae</taxon>
        <taxon>Boothiomyces</taxon>
    </lineage>
</organism>
<dbReference type="AlphaFoldDB" id="A0AAD5UGT8"/>
<keyword evidence="3" id="KW-1185">Reference proteome</keyword>
<comment type="caution">
    <text evidence="2">The sequence shown here is derived from an EMBL/GenBank/DDBJ whole genome shotgun (WGS) entry which is preliminary data.</text>
</comment>
<dbReference type="EMBL" id="JADGKB010000040">
    <property type="protein sequence ID" value="KAJ3257299.1"/>
    <property type="molecule type" value="Genomic_DNA"/>
</dbReference>
<gene>
    <name evidence="2" type="ORF">HK103_004853</name>
</gene>
<accession>A0AAD5UGT8</accession>
<proteinExistence type="predicted"/>